<evidence type="ECO:0000313" key="2">
    <source>
        <dbReference type="Proteomes" id="UP000299102"/>
    </source>
</evidence>
<gene>
    <name evidence="1" type="ORF">EVAR_33517_1</name>
</gene>
<accession>A0A4C1VJJ9</accession>
<sequence>MEEDLWRQWGLQGKVDYRKSHSLDERQQRKLMHNLRHIKPLAAYFGQHLQSAAPDAVVTSVTTVVSRRQSALI</sequence>
<reference evidence="1 2" key="1">
    <citation type="journal article" date="2019" name="Commun. Biol.">
        <title>The bagworm genome reveals a unique fibroin gene that provides high tensile strength.</title>
        <authorList>
            <person name="Kono N."/>
            <person name="Nakamura H."/>
            <person name="Ohtoshi R."/>
            <person name="Tomita M."/>
            <person name="Numata K."/>
            <person name="Arakawa K."/>
        </authorList>
    </citation>
    <scope>NUCLEOTIDE SEQUENCE [LARGE SCALE GENOMIC DNA]</scope>
</reference>
<dbReference type="AlphaFoldDB" id="A0A4C1VJJ9"/>
<dbReference type="Proteomes" id="UP000299102">
    <property type="component" value="Unassembled WGS sequence"/>
</dbReference>
<comment type="caution">
    <text evidence="1">The sequence shown here is derived from an EMBL/GenBank/DDBJ whole genome shotgun (WGS) entry which is preliminary data.</text>
</comment>
<organism evidence="1 2">
    <name type="scientific">Eumeta variegata</name>
    <name type="common">Bagworm moth</name>
    <name type="synonym">Eumeta japonica</name>
    <dbReference type="NCBI Taxonomy" id="151549"/>
    <lineage>
        <taxon>Eukaryota</taxon>
        <taxon>Metazoa</taxon>
        <taxon>Ecdysozoa</taxon>
        <taxon>Arthropoda</taxon>
        <taxon>Hexapoda</taxon>
        <taxon>Insecta</taxon>
        <taxon>Pterygota</taxon>
        <taxon>Neoptera</taxon>
        <taxon>Endopterygota</taxon>
        <taxon>Lepidoptera</taxon>
        <taxon>Glossata</taxon>
        <taxon>Ditrysia</taxon>
        <taxon>Tineoidea</taxon>
        <taxon>Psychidae</taxon>
        <taxon>Oiketicinae</taxon>
        <taxon>Eumeta</taxon>
    </lineage>
</organism>
<name>A0A4C1VJJ9_EUMVA</name>
<dbReference type="EMBL" id="BGZK01000354">
    <property type="protein sequence ID" value="GBP38769.1"/>
    <property type="molecule type" value="Genomic_DNA"/>
</dbReference>
<proteinExistence type="predicted"/>
<protein>
    <submittedName>
        <fullName evidence="1">Uncharacterized protein</fullName>
    </submittedName>
</protein>
<evidence type="ECO:0000313" key="1">
    <source>
        <dbReference type="EMBL" id="GBP38769.1"/>
    </source>
</evidence>
<keyword evidence="2" id="KW-1185">Reference proteome</keyword>